<keyword evidence="7" id="KW-1185">Reference proteome</keyword>
<keyword evidence="2" id="KW-0722">Serine protease inhibitor</keyword>
<feature type="transmembrane region" description="Helical" evidence="4">
    <location>
        <begin position="76"/>
        <end position="96"/>
    </location>
</feature>
<evidence type="ECO:0000256" key="3">
    <source>
        <dbReference type="ARBA" id="ARBA00023157"/>
    </source>
</evidence>
<proteinExistence type="predicted"/>
<dbReference type="GO" id="GO:0004867">
    <property type="term" value="F:serine-type endopeptidase inhibitor activity"/>
    <property type="evidence" value="ECO:0007669"/>
    <property type="project" value="UniProtKB-KW"/>
</dbReference>
<dbReference type="Gene3D" id="4.10.410.10">
    <property type="entry name" value="Pancreatic trypsin inhibitor Kunitz domain"/>
    <property type="match status" value="4"/>
</dbReference>
<protein>
    <recommendedName>
        <fullName evidence="5">BPTI/Kunitz inhibitor domain-containing protein</fullName>
    </recommendedName>
</protein>
<dbReference type="InterPro" id="IPR020901">
    <property type="entry name" value="Prtase_inh_Kunz-CS"/>
</dbReference>
<evidence type="ECO:0000259" key="5">
    <source>
        <dbReference type="PROSITE" id="PS50279"/>
    </source>
</evidence>
<accession>A0A3P6TKJ7</accession>
<dbReference type="PROSITE" id="PS50279">
    <property type="entry name" value="BPTI_KUNITZ_2"/>
    <property type="match status" value="4"/>
</dbReference>
<dbReference type="GO" id="GO:0005615">
    <property type="term" value="C:extracellular space"/>
    <property type="evidence" value="ECO:0007669"/>
    <property type="project" value="TreeGrafter"/>
</dbReference>
<dbReference type="InterPro" id="IPR036880">
    <property type="entry name" value="Kunitz_BPTI_sf"/>
</dbReference>
<keyword evidence="4" id="KW-0472">Membrane</keyword>
<dbReference type="PRINTS" id="PR00759">
    <property type="entry name" value="BASICPTASE"/>
</dbReference>
<dbReference type="CDD" id="cd00109">
    <property type="entry name" value="Kunitz-type"/>
    <property type="match status" value="4"/>
</dbReference>
<dbReference type="InterPro" id="IPR002223">
    <property type="entry name" value="Kunitz_BPTI"/>
</dbReference>
<feature type="domain" description="BPTI/Kunitz inhibitor" evidence="5">
    <location>
        <begin position="111"/>
        <end position="161"/>
    </location>
</feature>
<dbReference type="AlphaFoldDB" id="A0A3P6TKJ7"/>
<keyword evidence="1" id="KW-0646">Protease inhibitor</keyword>
<keyword evidence="4" id="KW-0812">Transmembrane</keyword>
<keyword evidence="3" id="KW-1015">Disulfide bond</keyword>
<feature type="domain" description="BPTI/Kunitz inhibitor" evidence="5">
    <location>
        <begin position="18"/>
        <end position="68"/>
    </location>
</feature>
<evidence type="ECO:0000313" key="7">
    <source>
        <dbReference type="Proteomes" id="UP000281553"/>
    </source>
</evidence>
<dbReference type="Pfam" id="PF00014">
    <property type="entry name" value="Kunitz_BPTI"/>
    <property type="match status" value="4"/>
</dbReference>
<dbReference type="FunFam" id="4.10.410.10:FF:000002">
    <property type="entry name" value="WAP, follistatin/kazal, immunoglobulin, kunitz and netrin domain-containing 2"/>
    <property type="match status" value="1"/>
</dbReference>
<dbReference type="SMART" id="SM00131">
    <property type="entry name" value="KU"/>
    <property type="match status" value="4"/>
</dbReference>
<reference evidence="6 7" key="1">
    <citation type="submission" date="2018-11" db="EMBL/GenBank/DDBJ databases">
        <authorList>
            <consortium name="Pathogen Informatics"/>
        </authorList>
    </citation>
    <scope>NUCLEOTIDE SEQUENCE [LARGE SCALE GENOMIC DNA]</scope>
</reference>
<dbReference type="FunFam" id="4.10.410.10:FF:000020">
    <property type="entry name" value="Collagen, type VI, alpha 3"/>
    <property type="match status" value="2"/>
</dbReference>
<name>A0A3P6TKJ7_DIBLA</name>
<keyword evidence="4" id="KW-1133">Transmembrane helix</keyword>
<evidence type="ECO:0000256" key="4">
    <source>
        <dbReference type="SAM" id="Phobius"/>
    </source>
</evidence>
<dbReference type="SUPFAM" id="SSF57362">
    <property type="entry name" value="BPTI-like"/>
    <property type="match status" value="4"/>
</dbReference>
<evidence type="ECO:0000256" key="1">
    <source>
        <dbReference type="ARBA" id="ARBA00022690"/>
    </source>
</evidence>
<dbReference type="OrthoDB" id="5950222at2759"/>
<dbReference type="PANTHER" id="PTHR10083">
    <property type="entry name" value="KUNITZ-TYPE PROTEASE INHIBITOR-RELATED"/>
    <property type="match status" value="1"/>
</dbReference>
<dbReference type="EMBL" id="UYRU01044195">
    <property type="protein sequence ID" value="VDK85707.1"/>
    <property type="molecule type" value="Genomic_DNA"/>
</dbReference>
<feature type="domain" description="BPTI/Kunitz inhibitor" evidence="5">
    <location>
        <begin position="274"/>
        <end position="324"/>
    </location>
</feature>
<dbReference type="PROSITE" id="PS00280">
    <property type="entry name" value="BPTI_KUNITZ_1"/>
    <property type="match status" value="4"/>
</dbReference>
<dbReference type="Proteomes" id="UP000281553">
    <property type="component" value="Unassembled WGS sequence"/>
</dbReference>
<dbReference type="FunFam" id="4.10.410.10:FF:000004">
    <property type="entry name" value="Tissue factor pathway inhibitor"/>
    <property type="match status" value="1"/>
</dbReference>
<evidence type="ECO:0000313" key="6">
    <source>
        <dbReference type="EMBL" id="VDK85707.1"/>
    </source>
</evidence>
<evidence type="ECO:0000256" key="2">
    <source>
        <dbReference type="ARBA" id="ARBA00022900"/>
    </source>
</evidence>
<organism evidence="6 7">
    <name type="scientific">Dibothriocephalus latus</name>
    <name type="common">Fish tapeworm</name>
    <name type="synonym">Diphyllobothrium latum</name>
    <dbReference type="NCBI Taxonomy" id="60516"/>
    <lineage>
        <taxon>Eukaryota</taxon>
        <taxon>Metazoa</taxon>
        <taxon>Spiralia</taxon>
        <taxon>Lophotrochozoa</taxon>
        <taxon>Platyhelminthes</taxon>
        <taxon>Cestoda</taxon>
        <taxon>Eucestoda</taxon>
        <taxon>Diphyllobothriidea</taxon>
        <taxon>Diphyllobothriidae</taxon>
        <taxon>Dibothriocephalus</taxon>
    </lineage>
</organism>
<dbReference type="InterPro" id="IPR050098">
    <property type="entry name" value="TFPI/VKTCI-like"/>
</dbReference>
<dbReference type="PANTHER" id="PTHR10083:SF374">
    <property type="entry name" value="BPTI_KUNITZ INHIBITOR DOMAIN-CONTAINING PROTEIN"/>
    <property type="match status" value="1"/>
</dbReference>
<feature type="domain" description="BPTI/Kunitz inhibitor" evidence="5">
    <location>
        <begin position="169"/>
        <end position="219"/>
    </location>
</feature>
<gene>
    <name evidence="6" type="ORF">DILT_LOCUS3746</name>
</gene>
<sequence>MRGAQSAAARGLVEDEVCKLPKDVGPCRGAFLRYYYDYETKRCDEFMYGGCKGNANNFESIVECQERCMTNSQLKAMFFLVCLIASYIYIYMYHFLFSTEPAEKAADVDVCKLPQDTGPCRALLPRFAYNDTIKACVPFTYGGCQGNGNNFETKEECEEKCMAPSVDPCKQPIKVGPCLALIPRYAFDSAAGECVEFMYGGCNPNDNNFETLEACQAKCPGSNILIAITLLYFVLDECKSMHTINSNSVRGFKKNICYSLFAGKTVKAAATDLCELPQDTGPCRARFIRYAYDGKAKACVPFTYGGCQGNENNFETKEGCEEKCMGTSAWVGLIYLYPRFYCRCQRYGRIE</sequence>